<dbReference type="NCBIfam" id="NF040746">
    <property type="entry name" value="reduct_C_beta"/>
    <property type="match status" value="1"/>
</dbReference>
<dbReference type="AlphaFoldDB" id="A0A0E2E614"/>
<accession>A0A0E2E614</accession>
<dbReference type="RefSeq" id="WP_002681153.1">
    <property type="nucleotide sequence ID" value="NZ_CM001795.1"/>
</dbReference>
<dbReference type="SUPFAM" id="SSF53901">
    <property type="entry name" value="Thiolase-like"/>
    <property type="match status" value="1"/>
</dbReference>
<organism evidence="3">
    <name type="scientific">Treponema denticola H-22</name>
    <dbReference type="NCBI Taxonomy" id="999432"/>
    <lineage>
        <taxon>Bacteria</taxon>
        <taxon>Pseudomonadati</taxon>
        <taxon>Spirochaetota</taxon>
        <taxon>Spirochaetia</taxon>
        <taxon>Spirochaetales</taxon>
        <taxon>Treponemataceae</taxon>
        <taxon>Treponema</taxon>
    </lineage>
</organism>
<dbReference type="Gene3D" id="3.40.47.10">
    <property type="match status" value="1"/>
</dbReference>
<dbReference type="InterPro" id="IPR017236">
    <property type="entry name" value="Gly/sarc/bet/_Rdtase_C_bsu"/>
</dbReference>
<evidence type="ECO:0000259" key="1">
    <source>
        <dbReference type="Pfam" id="PF08545"/>
    </source>
</evidence>
<dbReference type="Proteomes" id="UP000011705">
    <property type="component" value="Chromosome"/>
</dbReference>
<dbReference type="GeneID" id="2739835"/>
<name>A0A0E2E614_TREDN</name>
<feature type="domain" description="Beta-ketoacyl-[acyl-carrier-protein] synthase III N-terminal" evidence="1">
    <location>
        <begin position="253"/>
        <end position="329"/>
    </location>
</feature>
<dbReference type="EMBL" id="AGDV01000012">
    <property type="protein sequence ID" value="EMB33298.1"/>
    <property type="molecule type" value="Genomic_DNA"/>
</dbReference>
<dbReference type="GO" id="GO:0016746">
    <property type="term" value="F:acyltransferase activity"/>
    <property type="evidence" value="ECO:0007669"/>
    <property type="project" value="InterPro"/>
</dbReference>
<dbReference type="PATRIC" id="fig|999432.5.peg.1721"/>
<feature type="domain" description="DUF5940" evidence="2">
    <location>
        <begin position="345"/>
        <end position="509"/>
    </location>
</feature>
<gene>
    <name evidence="3" type="ORF">HMPREF9726_01659</name>
</gene>
<dbReference type="InterPro" id="IPR013751">
    <property type="entry name" value="ACP_syn_III_N"/>
</dbReference>
<dbReference type="HOGENOM" id="CLU_027957_0_0_12"/>
<proteinExistence type="predicted"/>
<dbReference type="InterPro" id="IPR016039">
    <property type="entry name" value="Thiolase-like"/>
</dbReference>
<dbReference type="InterPro" id="IPR045984">
    <property type="entry name" value="DUF5940"/>
</dbReference>
<sequence length="512" mass="54831">MAKVAIKGASYILVHAPDLLFHNGSTQTGTRLANPEDEYLKAIPSHLRSFEEAVNYPPNQVYIGNMAPEDLEKLPEPWYKDAKKAERKGKFGEIMTQAEFYILMKHADVFELVYFSKEFTAQAAKLIENHPMMKTQDIKLGEGHDIAEIKKMVDAHTAEGLYEQGKLIGCVKQAHDTDENLSAHTMLENLATKASGILSAWHMGKLEGIDMKDVEYIIECSEEAAGDINQRGGGNIAKAVGEKSGCVNATGSDVRGFCAAPVHAIIHGAALVAAGIFKNVMVVSGGSVPKLGMNGKDHVKKDLPLFEDMIGGFAVMLSADDGVNPVINTEVVGKHVISSGSAPQAVMSVLVYDPLNAAGLKMTDIEKYSAELQNHEITAPAGAGNVPEANVKMIAALSVMKGQLEKTQIAEFVKKHGVVGFAPTQGHIPSGVPFIGHARRDMMAGKLKNTMIIGKGSLFLGRLTNLFDGLSFLIEANDGKGSASAGQDTAGIKKIVAEAMRNVAENILKSQN</sequence>
<comment type="caution">
    <text evidence="3">The sequence shown here is derived from an EMBL/GenBank/DDBJ whole genome shotgun (WGS) entry which is preliminary data.</text>
</comment>
<protein>
    <submittedName>
        <fullName evidence="3">Uncharacterized protein</fullName>
    </submittedName>
</protein>
<dbReference type="Pfam" id="PF19364">
    <property type="entry name" value="DUF5940"/>
    <property type="match status" value="1"/>
</dbReference>
<evidence type="ECO:0000259" key="2">
    <source>
        <dbReference type="Pfam" id="PF19364"/>
    </source>
</evidence>
<dbReference type="Pfam" id="PF08545">
    <property type="entry name" value="ACP_syn_III"/>
    <property type="match status" value="1"/>
</dbReference>
<dbReference type="PIRSF" id="PIRSF037559">
    <property type="entry name" value="Gly_sarc_betain_red_a"/>
    <property type="match status" value="1"/>
</dbReference>
<evidence type="ECO:0000313" key="3">
    <source>
        <dbReference type="EMBL" id="EMB33298.1"/>
    </source>
</evidence>
<reference evidence="3" key="1">
    <citation type="submission" date="2012-01" db="EMBL/GenBank/DDBJ databases">
        <title>The Genome Sequence of Treponema denticola H-22.</title>
        <authorList>
            <consortium name="The Broad Institute Genome Sequencing Platform"/>
            <person name="Earl A."/>
            <person name="Ward D."/>
            <person name="Feldgarden M."/>
            <person name="Gevers D."/>
            <person name="Blanton J.M."/>
            <person name="Fenno C.J."/>
            <person name="Baranova O.V."/>
            <person name="Mathney J."/>
            <person name="Dewhirst F.E."/>
            <person name="Izard J."/>
            <person name="Young S.K."/>
            <person name="Zeng Q."/>
            <person name="Gargeya S."/>
            <person name="Fitzgerald M."/>
            <person name="Haas B."/>
            <person name="Abouelleil A."/>
            <person name="Alvarado L."/>
            <person name="Arachchi H.M."/>
            <person name="Berlin A."/>
            <person name="Chapman S.B."/>
            <person name="Gearin G."/>
            <person name="Goldberg J."/>
            <person name="Griggs A."/>
            <person name="Gujja S."/>
            <person name="Hansen M."/>
            <person name="Heiman D."/>
            <person name="Howarth C."/>
            <person name="Larimer J."/>
            <person name="Lui A."/>
            <person name="MacDonald P.J.P."/>
            <person name="McCowen C."/>
            <person name="Montmayeur A."/>
            <person name="Murphy C."/>
            <person name="Neiman D."/>
            <person name="Pearson M."/>
            <person name="Priest M."/>
            <person name="Roberts A."/>
            <person name="Saif S."/>
            <person name="Shea T."/>
            <person name="Sisk P."/>
            <person name="Stolte C."/>
            <person name="Sykes S."/>
            <person name="Wortman J."/>
            <person name="Nusbaum C."/>
            <person name="Birren B."/>
        </authorList>
    </citation>
    <scope>NUCLEOTIDE SEQUENCE [LARGE SCALE GENOMIC DNA]</scope>
    <source>
        <strain evidence="3">H-22</strain>
    </source>
</reference>